<accession>A0A3S3PUP3</accession>
<evidence type="ECO:0000313" key="1">
    <source>
        <dbReference type="EMBL" id="RWU08529.1"/>
    </source>
</evidence>
<reference evidence="1 2" key="1">
    <citation type="submission" date="2018-06" db="EMBL/GenBank/DDBJ databases">
        <title>Pedobacter endophyticus sp. nov., an endophytic bacterium isolated from a leaf of Triticum aestivum.</title>
        <authorList>
            <person name="Zhang L."/>
        </authorList>
    </citation>
    <scope>NUCLEOTIDE SEQUENCE [LARGE SCALE GENOMIC DNA]</scope>
    <source>
        <strain evidence="1 2">CM134L-2</strain>
    </source>
</reference>
<evidence type="ECO:0000313" key="2">
    <source>
        <dbReference type="Proteomes" id="UP000284120"/>
    </source>
</evidence>
<dbReference type="RefSeq" id="WP_113647045.1">
    <property type="nucleotide sequence ID" value="NZ_QMHN01000002.1"/>
</dbReference>
<dbReference type="EMBL" id="SAYW01000002">
    <property type="protein sequence ID" value="RWU08529.1"/>
    <property type="molecule type" value="Genomic_DNA"/>
</dbReference>
<proteinExistence type="predicted"/>
<dbReference type="AlphaFoldDB" id="A0A3S3PUP3"/>
<evidence type="ECO:0008006" key="3">
    <source>
        <dbReference type="Google" id="ProtNLM"/>
    </source>
</evidence>
<sequence>MRIFLLLNLLLFFTFKSYGQKDISQKIAFNNLANPTTNLFIHFDKNIYANNETAYFTAYLLKTGKFKHKAHKVLAVALIRDMDSSLVKLDKFLVHDGLAFGSMVFPDSILTGDYHFLAFTDKLIDGKPELTFKQRITLKTNIDLPFKGNIAFLEKPNDKAKEHKLLISVTSNDNKFLPKPTIVNYRYGKEQRTAKTDASGQLLLSLPKQENIIDPNIYVRLKYLKDSAFLNLNLPSSKIKAIVKFFPVGGNLVNNVTSTIAWEVTDPQKKPMAIKAFLYQDNTIVDTIETSSYGIGKFKLSPKENAVYSVKLVHETMADSTYFLPKALPTGLVMNIANVLPQDTLQLLLRSTGEQKVFIRVHNFKKCFIDYPLGTEGHRTRRIKVPLTEIPKGIHTVTITDSLDRPLAEQIFFAHYDNKASLKIQLDNPVYLQREKVTVKLSPNELKSDAIVSIAVVQENRISLKNSNDIETYSYIKNELENAPASINGKGYRDKSYLEQILMAKGWRRYTWQQMLNAKLNDTAKSVDSLSIVGSLKKGTKQITKPMSLAIFGDNQIRTLETSPQGNFNLNQSAFISGYGKKMYVFINAADKESFDIYIDDLFEKTSKKLARTETPFEDMLPLSLNNNVDLALKSNEKAIRLKEVTITNKKDNSFNYQGAPGANACGDYVCRYNILNCQNHVADVGNTQPIRGRTYGGTMKTPYIGCTTFDKKDKSYVQFSGIFYHKEFYLDDYKDPAEPALFSTIYWNYGMVLNREKETEFSFYTGDITGVFKIIVQGITDNDVVYSENKFEVKNKGQAN</sequence>
<name>A0A3S3PUP3_9SPHI</name>
<keyword evidence="2" id="KW-1185">Reference proteome</keyword>
<dbReference type="Proteomes" id="UP000284120">
    <property type="component" value="Unassembled WGS sequence"/>
</dbReference>
<dbReference type="OrthoDB" id="609485at2"/>
<gene>
    <name evidence="1" type="ORF">DPV69_09160</name>
</gene>
<comment type="caution">
    <text evidence="1">The sequence shown here is derived from an EMBL/GenBank/DDBJ whole genome shotgun (WGS) entry which is preliminary data.</text>
</comment>
<protein>
    <recommendedName>
        <fullName evidence="3">Macroglobulin domain-containing protein</fullName>
    </recommendedName>
</protein>
<organism evidence="1 2">
    <name type="scientific">Pedobacter chitinilyticus</name>
    <dbReference type="NCBI Taxonomy" id="2233776"/>
    <lineage>
        <taxon>Bacteria</taxon>
        <taxon>Pseudomonadati</taxon>
        <taxon>Bacteroidota</taxon>
        <taxon>Sphingobacteriia</taxon>
        <taxon>Sphingobacteriales</taxon>
        <taxon>Sphingobacteriaceae</taxon>
        <taxon>Pedobacter</taxon>
    </lineage>
</organism>